<accession>A0A931BAZ1</accession>
<comment type="caution">
    <text evidence="1">The sequence shown here is derived from an EMBL/GenBank/DDBJ whole genome shotgun (WGS) entry which is preliminary data.</text>
</comment>
<keyword evidence="2" id="KW-1185">Reference proteome</keyword>
<sequence length="217" mass="23096">MAGAQSHARFLLQRIAEEAQHATELDDPLEQAHVIATLLQPYSGWALREAVLDCRDAGAQWSKIAPEVGLSQAVLSRQVRGTGPVVTIAPRYSTSQDNLDAQTPLRLAATSLAQRMTALAAHGAGAPTAEHLYIAVMAMTQAQATLHVALILRTIEEVLRIADGIEQAHGPAAAALTEAERGVWAGICELRTAYERDHGAIRMTAELDAVSAGEGPR</sequence>
<protein>
    <submittedName>
        <fullName evidence="1">Uncharacterized protein</fullName>
    </submittedName>
</protein>
<gene>
    <name evidence="1" type="ORF">I2501_33015</name>
</gene>
<dbReference type="EMBL" id="JADPRT010000018">
    <property type="protein sequence ID" value="MBF9072847.1"/>
    <property type="molecule type" value="Genomic_DNA"/>
</dbReference>
<reference evidence="1" key="1">
    <citation type="submission" date="2020-11" db="EMBL/GenBank/DDBJ databases">
        <title>Isolation and identification of active actinomycetes.</title>
        <authorList>
            <person name="Yu B."/>
        </authorList>
    </citation>
    <scope>NUCLEOTIDE SEQUENCE</scope>
    <source>
        <strain evidence="1">NEAU-YB345</strain>
    </source>
</reference>
<evidence type="ECO:0000313" key="2">
    <source>
        <dbReference type="Proteomes" id="UP000657385"/>
    </source>
</evidence>
<dbReference type="RefSeq" id="WP_196197992.1">
    <property type="nucleotide sequence ID" value="NZ_JADPRT010000018.1"/>
</dbReference>
<evidence type="ECO:0000313" key="1">
    <source>
        <dbReference type="EMBL" id="MBF9072847.1"/>
    </source>
</evidence>
<organism evidence="1 2">
    <name type="scientific">Streptacidiphilus fuscans</name>
    <dbReference type="NCBI Taxonomy" id="2789292"/>
    <lineage>
        <taxon>Bacteria</taxon>
        <taxon>Bacillati</taxon>
        <taxon>Actinomycetota</taxon>
        <taxon>Actinomycetes</taxon>
        <taxon>Kitasatosporales</taxon>
        <taxon>Streptomycetaceae</taxon>
        <taxon>Streptacidiphilus</taxon>
    </lineage>
</organism>
<dbReference type="AlphaFoldDB" id="A0A931BAZ1"/>
<name>A0A931BAZ1_9ACTN</name>
<proteinExistence type="predicted"/>
<dbReference type="Proteomes" id="UP000657385">
    <property type="component" value="Unassembled WGS sequence"/>
</dbReference>